<dbReference type="InterPro" id="IPR000850">
    <property type="entry name" value="Adenylat/UMP-CMP_kin"/>
</dbReference>
<feature type="domain" description="AAA+ ATPase" evidence="5">
    <location>
        <begin position="526"/>
        <end position="677"/>
    </location>
</feature>
<name>A0AAD5XK22_9FUNG</name>
<dbReference type="Gene3D" id="3.40.50.300">
    <property type="entry name" value="P-loop containing nucleotide triphosphate hydrolases"/>
    <property type="match status" value="4"/>
</dbReference>
<dbReference type="InterPro" id="IPR003593">
    <property type="entry name" value="AAA+_ATPase"/>
</dbReference>
<feature type="region of interest" description="Disordered" evidence="4">
    <location>
        <begin position="283"/>
        <end position="328"/>
    </location>
</feature>
<evidence type="ECO:0000256" key="4">
    <source>
        <dbReference type="SAM" id="MobiDB-lite"/>
    </source>
</evidence>
<keyword evidence="2" id="KW-0547">Nucleotide-binding</keyword>
<feature type="compositionally biased region" description="Acidic residues" evidence="4">
    <location>
        <begin position="290"/>
        <end position="321"/>
    </location>
</feature>
<sequence length="1743" mass="197214">MLTPPQLPAQPPTRNTLEQIIAAIPSPRCVPAVQTPFLVFLGSDPGINTSGLAREIAHALNTEYISPDSIFGAIMAPFTITEIERPPTEAEKFSKQIYGTLASGEALDTFLFLKWYEKLSLSEDAQFRGFVLDGLPFATNLQQSKFLIDKETEPSFSNDRKLIDNSNKNEYKHVDISLLAKILSTCRNAHSEHNSSRRRLVLVEMKILAKDLETQRIAQFVDPVTGLLYTGGQVEYSRRRRREGWTDGTADVENEAALVEEDRTWDFDFVGDGSKRNGVVKNIAGVVDSGEGEDKENGGAEDEDEEQETNEEIDEEDNGVEGEEKKKKKKGKDIELPLRFNLSNKSTWKILSQEVLDRLLKRPEDTPEIIRSEFDQFSVKKIEITKLKESFFDPLNIITLDATQHPDILLKSALNQLSSLGFSLIENVISAKRLEIQPGTFTGMTQNDIYTFLNAMELEWGEPQREESSWGRFCPVKFFKTGDLVHKGFELPVSYRGNFYFLSDEDSVIKFIANPNKFLENAPCLSGIRVCVLGGPFTGKTAQAKMLAKIYNLKYISVDDILEEWDQDPNQKELKTRNPMYKEIVKRCRSGQSIAPETMIELVKMALQDSYVPAINKNSKKTTSGWVIDGFPRTLDEARAMVVSEIIPEFVIFLTNDINDERVRVRMRNQLADSKSGKPWKAFAQQSTSRNTPIPHPPSSHPPTSAGRITTPFRNFKPSSREFRSSDSKKPTPVTYSKQNKLTTSLHPKGNPFASTLSQISNKEVPDLCQIPALSITMIPNFDNLFNGFKEELPEIIKLLENKAKIMEIAAEQAIPTILAVIQSSIDFFLPKATELSEKQIQELPSSFELGSTKEFCPFALRQANILQKGNPQIAVKYLGQIYYLSNEDAKLAFLMEPHNYVNVRELMAPPPPRFFFLGPKGSGKTSCIKNFETLGVPHIQFTDYVYQYAKTADMSVKEEIEYMMKENAGVLSPILAEVIMTSLFKIEPYASNGFLIEGFPRTKVEAEVVVKHNMYIDAVIVLRIDADVAVKRIVFEKKKDAKAKKIEAEETLKKNPLNPKAVANFALAQSNVKKYNESAVYGELLDVVEKENNRISDVVNTFENSWQVPLIEIDCNKCLRPIIGNLKKNLIPFFENRKSLLSNAMKIDFREAEMLMRLGIKTYSAFGKICPVTVKKNASVLKRPTGTKPALYRNHVYYFRSEEDREEFLANTFEYISQPAPQPVVRPHICILGRTKSGKTALAAKIAAQYDLVHLTIPIIINSIINGKEKINLAVQIENYLKNGKSLPEDVVVDAVLMVTSRAVCLARGFILDGYPQTMEQAKTLEQHGLIPHTVFELKLTEEEVNLRSEKDSKTNIRLKTPRLDFPKISQLRDETHQSNLLSLRALYHGKYENWIEIDGSKSKWYLKNEVRQHLETGVTRQQNYKDLKRKGLAAPIFDIGLGIQEIQNHLSKFGDYCPVSLFDKGELSKGLTGTNFTAEFNVTAFIFIIYIGSPFRISLSLEWQGQFYKMASKDELQVFLETPEKYAYGPDLPEFLPQRVSTSILVFPRQIELQGYCPVTLSDGPPGFESIVCGSMEILAEYENKVFSFETELKLDRFMRTPWKFVNLELPKKLPPKLVQINVGQLPLIGFLEQSIATALTDALMEVGKFRPKHPYTSLRLSAAKYVALYLKANNSNSKEWIPEDVVNSISSTLVDLETDLPLNKRRIEQLSLEVALLANPVKQEKSKRSEELQQETIMIE</sequence>
<evidence type="ECO:0000256" key="3">
    <source>
        <dbReference type="ARBA" id="ARBA00022777"/>
    </source>
</evidence>
<evidence type="ECO:0000256" key="1">
    <source>
        <dbReference type="ARBA" id="ARBA00022679"/>
    </source>
</evidence>
<dbReference type="EMBL" id="JADGJH010000086">
    <property type="protein sequence ID" value="KAJ3138794.1"/>
    <property type="molecule type" value="Genomic_DNA"/>
</dbReference>
<feature type="domain" description="AAA+ ATPase" evidence="5">
    <location>
        <begin position="1226"/>
        <end position="1554"/>
    </location>
</feature>
<protein>
    <submittedName>
        <fullName evidence="6">Adenylate kinase</fullName>
    </submittedName>
</protein>
<dbReference type="Pfam" id="PF13207">
    <property type="entry name" value="AAA_17"/>
    <property type="match status" value="1"/>
</dbReference>
<keyword evidence="7" id="KW-1185">Reference proteome</keyword>
<dbReference type="GO" id="GO:0005524">
    <property type="term" value="F:ATP binding"/>
    <property type="evidence" value="ECO:0007669"/>
    <property type="project" value="InterPro"/>
</dbReference>
<dbReference type="InterPro" id="IPR027417">
    <property type="entry name" value="P-loop_NTPase"/>
</dbReference>
<dbReference type="CDD" id="cd01428">
    <property type="entry name" value="ADK"/>
    <property type="match status" value="1"/>
</dbReference>
<accession>A0AAD5XK22</accession>
<evidence type="ECO:0000259" key="5">
    <source>
        <dbReference type="SMART" id="SM00382"/>
    </source>
</evidence>
<evidence type="ECO:0000313" key="7">
    <source>
        <dbReference type="Proteomes" id="UP001211907"/>
    </source>
</evidence>
<keyword evidence="1" id="KW-0808">Transferase</keyword>
<dbReference type="SMART" id="SM00382">
    <property type="entry name" value="AAA"/>
    <property type="match status" value="2"/>
</dbReference>
<dbReference type="GO" id="GO:0006139">
    <property type="term" value="P:nucleobase-containing compound metabolic process"/>
    <property type="evidence" value="ECO:0007669"/>
    <property type="project" value="InterPro"/>
</dbReference>
<evidence type="ECO:0000313" key="6">
    <source>
        <dbReference type="EMBL" id="KAJ3138794.1"/>
    </source>
</evidence>
<keyword evidence="3 6" id="KW-0418">Kinase</keyword>
<reference evidence="6" key="1">
    <citation type="submission" date="2020-05" db="EMBL/GenBank/DDBJ databases">
        <title>Phylogenomic resolution of chytrid fungi.</title>
        <authorList>
            <person name="Stajich J.E."/>
            <person name="Amses K."/>
            <person name="Simmons R."/>
            <person name="Seto K."/>
            <person name="Myers J."/>
            <person name="Bonds A."/>
            <person name="Quandt C.A."/>
            <person name="Barry K."/>
            <person name="Liu P."/>
            <person name="Grigoriev I."/>
            <person name="Longcore J.E."/>
            <person name="James T.Y."/>
        </authorList>
    </citation>
    <scope>NUCLEOTIDE SEQUENCE</scope>
    <source>
        <strain evidence="6">JEL0513</strain>
    </source>
</reference>
<feature type="compositionally biased region" description="Basic and acidic residues" evidence="4">
    <location>
        <begin position="719"/>
        <end position="730"/>
    </location>
</feature>
<dbReference type="PANTHER" id="PTHR23359">
    <property type="entry name" value="NUCLEOTIDE KINASE"/>
    <property type="match status" value="1"/>
</dbReference>
<feature type="region of interest" description="Disordered" evidence="4">
    <location>
        <begin position="670"/>
        <end position="738"/>
    </location>
</feature>
<evidence type="ECO:0000256" key="2">
    <source>
        <dbReference type="ARBA" id="ARBA00022741"/>
    </source>
</evidence>
<organism evidence="6 7">
    <name type="scientific">Physocladia obscura</name>
    <dbReference type="NCBI Taxonomy" id="109957"/>
    <lineage>
        <taxon>Eukaryota</taxon>
        <taxon>Fungi</taxon>
        <taxon>Fungi incertae sedis</taxon>
        <taxon>Chytridiomycota</taxon>
        <taxon>Chytridiomycota incertae sedis</taxon>
        <taxon>Chytridiomycetes</taxon>
        <taxon>Chytridiales</taxon>
        <taxon>Chytriomycetaceae</taxon>
        <taxon>Physocladia</taxon>
    </lineage>
</organism>
<dbReference type="Pfam" id="PF00406">
    <property type="entry name" value="ADK"/>
    <property type="match status" value="2"/>
</dbReference>
<gene>
    <name evidence="6" type="primary">AKD1</name>
    <name evidence="6" type="ORF">HK100_012254</name>
</gene>
<comment type="caution">
    <text evidence="6">The sequence shown here is derived from an EMBL/GenBank/DDBJ whole genome shotgun (WGS) entry which is preliminary data.</text>
</comment>
<dbReference type="SUPFAM" id="SSF52540">
    <property type="entry name" value="P-loop containing nucleoside triphosphate hydrolases"/>
    <property type="match status" value="3"/>
</dbReference>
<dbReference type="Proteomes" id="UP001211907">
    <property type="component" value="Unassembled WGS sequence"/>
</dbReference>
<proteinExistence type="predicted"/>
<dbReference type="GO" id="GO:0019205">
    <property type="term" value="F:nucleobase-containing compound kinase activity"/>
    <property type="evidence" value="ECO:0007669"/>
    <property type="project" value="InterPro"/>
</dbReference>